<dbReference type="Pfam" id="PF10076">
    <property type="entry name" value="Phage_Mu_Gp48"/>
    <property type="match status" value="1"/>
</dbReference>
<reference evidence="1" key="1">
    <citation type="submission" date="2020-10" db="EMBL/GenBank/DDBJ databases">
        <authorList>
            <person name="Gilroy R."/>
        </authorList>
    </citation>
    <scope>NUCLEOTIDE SEQUENCE</scope>
    <source>
        <strain evidence="1">CHK191-8634</strain>
    </source>
</reference>
<evidence type="ECO:0000313" key="1">
    <source>
        <dbReference type="EMBL" id="HIU43860.1"/>
    </source>
</evidence>
<gene>
    <name evidence="1" type="ORF">IAB67_06150</name>
</gene>
<evidence type="ECO:0000313" key="2">
    <source>
        <dbReference type="Proteomes" id="UP000824073"/>
    </source>
</evidence>
<sequence>MSNIVLDTEVCAHLPPWYREILDYQQLCQTEQAQFALLAQELNTVADNFFFQSMDESAVAMWEQIFSIIPDPASETLDFRRARVQSRISTRPPFTLGFLYQKLDELIGPGEWTVTVDYPNYTLYIESSARNQQYATEVAFTIGKIKPAHIVYVNTPYVRTGLLLSETISVAQRIFHYRLGSWGLGLSPFASEQEQGVVKMPETPSIQSALLEAVAGFTSNDVASARINGTIAVAELTKSVSGSTLTVTYTVAQSQASEITQAELLDAGGNVLTSSAVYVPVSGSTIVKHIIPVSEGVTANGSQSD</sequence>
<name>A0A9D1IVF6_9CLOT</name>
<dbReference type="EMBL" id="DVMR01000050">
    <property type="protein sequence ID" value="HIU43860.1"/>
    <property type="molecule type" value="Genomic_DNA"/>
</dbReference>
<protein>
    <submittedName>
        <fullName evidence="1">DUF2313 domain-containing protein</fullName>
    </submittedName>
</protein>
<reference evidence="1" key="2">
    <citation type="journal article" date="2021" name="PeerJ">
        <title>Extensive microbial diversity within the chicken gut microbiome revealed by metagenomics and culture.</title>
        <authorList>
            <person name="Gilroy R."/>
            <person name="Ravi A."/>
            <person name="Getino M."/>
            <person name="Pursley I."/>
            <person name="Horton D.L."/>
            <person name="Alikhan N.F."/>
            <person name="Baker D."/>
            <person name="Gharbi K."/>
            <person name="Hall N."/>
            <person name="Watson M."/>
            <person name="Adriaenssens E.M."/>
            <person name="Foster-Nyarko E."/>
            <person name="Jarju S."/>
            <person name="Secka A."/>
            <person name="Antonio M."/>
            <person name="Oren A."/>
            <person name="Chaudhuri R.R."/>
            <person name="La Ragione R."/>
            <person name="Hildebrand F."/>
            <person name="Pallen M.J."/>
        </authorList>
    </citation>
    <scope>NUCLEOTIDE SEQUENCE</scope>
    <source>
        <strain evidence="1">CHK191-8634</strain>
    </source>
</reference>
<dbReference type="InterPro" id="IPR018755">
    <property type="entry name" value="Phage_Mu_Gp48"/>
</dbReference>
<comment type="caution">
    <text evidence="1">The sequence shown here is derived from an EMBL/GenBank/DDBJ whole genome shotgun (WGS) entry which is preliminary data.</text>
</comment>
<organism evidence="1 2">
    <name type="scientific">Candidatus Ventrousia excrementavium</name>
    <dbReference type="NCBI Taxonomy" id="2840961"/>
    <lineage>
        <taxon>Bacteria</taxon>
        <taxon>Bacillati</taxon>
        <taxon>Bacillota</taxon>
        <taxon>Clostridia</taxon>
        <taxon>Eubacteriales</taxon>
        <taxon>Clostridiaceae</taxon>
        <taxon>Clostridiaceae incertae sedis</taxon>
        <taxon>Candidatus Ventrousia</taxon>
    </lineage>
</organism>
<accession>A0A9D1IVF6</accession>
<dbReference type="AlphaFoldDB" id="A0A9D1IVF6"/>
<dbReference type="Proteomes" id="UP000824073">
    <property type="component" value="Unassembled WGS sequence"/>
</dbReference>
<proteinExistence type="predicted"/>